<dbReference type="GO" id="GO:0003724">
    <property type="term" value="F:RNA helicase activity"/>
    <property type="evidence" value="ECO:0007669"/>
    <property type="project" value="UniProtKB-EC"/>
</dbReference>
<dbReference type="CDD" id="cd17945">
    <property type="entry name" value="DEADc_DDX23"/>
    <property type="match status" value="1"/>
</dbReference>
<dbReference type="PANTHER" id="PTHR47958">
    <property type="entry name" value="ATP-DEPENDENT RNA HELICASE DBP3"/>
    <property type="match status" value="1"/>
</dbReference>
<dbReference type="PROSITE" id="PS51194">
    <property type="entry name" value="HELICASE_CTER"/>
    <property type="match status" value="1"/>
</dbReference>
<keyword evidence="4 14" id="KW-0547">Nucleotide-binding</keyword>
<comment type="subcellular location">
    <subcellularLocation>
        <location evidence="1">Nucleus</location>
    </subcellularLocation>
</comment>
<sequence length="558" mass="63399">MGSKSNKRKLRRMNEKKFVFEWNAEEDTSQDHNPIYSNRHHAQLFGRGHFAGFDLKDQNHDSSFYDKLLKDRRSDYEARLNDAMVDRQREKEQRSKYDDRHWAQKSLEEMKDRDWRIFKEDYNIATKGGDIPHPIRNWEESTLPQFILNLVDQIGYKEPTPIQRQAIPIGLQNRDTIGIAETGSGKTASFVIPMLVYISQLPKLDESNYADGPYAVILAPTRELAQQIEQETLKFAKPLGYNCVSIIGGHAIEEQGFNMRNGAQIIIATPGRLKDCLDRRILVLNQCTYVVMDEADRMIDMGFEADVNFILDALPVSNIKPENESNNYDIGTGKMYRQTVMFSATMPPLVERLAKKYLRRPATVTIGNVGQAVESVEQIVEMISNENAKRTRLADILSQDYNPPIIVFVNQKKTCDLVAKDVSKCGYKAVTLHGGKSQDQREIALAQLKDKTADVLVATDVAGRGIDVKDVSLVINYDMAKNIEDYTHRIGRTGRAGKSGTAITFLSSNDTDVMYDLKKMLQKSNANIPPELNRHEAALTKPGTFQSKKRYEETIYNT</sequence>
<dbReference type="STRING" id="796925.A0A137PDL6"/>
<protein>
    <recommendedName>
        <fullName evidence="2">RNA helicase</fullName>
        <ecNumber evidence="2">3.6.4.13</ecNumber>
    </recommendedName>
</protein>
<dbReference type="InterPro" id="IPR001650">
    <property type="entry name" value="Helicase_C-like"/>
</dbReference>
<dbReference type="PROSITE" id="PS51195">
    <property type="entry name" value="Q_MOTIF"/>
    <property type="match status" value="1"/>
</dbReference>
<evidence type="ECO:0000256" key="5">
    <source>
        <dbReference type="ARBA" id="ARBA00022801"/>
    </source>
</evidence>
<dbReference type="OrthoDB" id="196131at2759"/>
<keyword evidence="3" id="KW-0507">mRNA processing</keyword>
<dbReference type="Gene3D" id="3.40.50.300">
    <property type="entry name" value="P-loop containing nucleotide triphosphate hydrolases"/>
    <property type="match status" value="2"/>
</dbReference>
<evidence type="ECO:0000256" key="14">
    <source>
        <dbReference type="RuleBase" id="RU000492"/>
    </source>
</evidence>
<keyword evidence="19" id="KW-1185">Reference proteome</keyword>
<evidence type="ECO:0000256" key="8">
    <source>
        <dbReference type="ARBA" id="ARBA00023187"/>
    </source>
</evidence>
<feature type="domain" description="Helicase ATP-binding" evidence="15">
    <location>
        <begin position="167"/>
        <end position="364"/>
    </location>
</feature>
<dbReference type="OMA" id="ARDIKHM"/>
<comment type="subunit">
    <text evidence="11">Component of the U5 snRNP complex.</text>
</comment>
<keyword evidence="7 14" id="KW-0067">ATP-binding</keyword>
<keyword evidence="6 14" id="KW-0347">Helicase</keyword>
<gene>
    <name evidence="18" type="ORF">CONCODRAFT_36150</name>
</gene>
<comment type="similarity">
    <text evidence="10">Belongs to the DEAD box helicase family. DDX23/PRP28 subfamily.</text>
</comment>
<evidence type="ECO:0000313" key="19">
    <source>
        <dbReference type="Proteomes" id="UP000070444"/>
    </source>
</evidence>
<evidence type="ECO:0000259" key="17">
    <source>
        <dbReference type="PROSITE" id="PS51195"/>
    </source>
</evidence>
<evidence type="ECO:0000256" key="10">
    <source>
        <dbReference type="ARBA" id="ARBA00037954"/>
    </source>
</evidence>
<dbReference type="InterPro" id="IPR057479">
    <property type="entry name" value="PRP28/DDX23-like_helical"/>
</dbReference>
<dbReference type="GO" id="GO:0000395">
    <property type="term" value="P:mRNA 5'-splice site recognition"/>
    <property type="evidence" value="ECO:0007669"/>
    <property type="project" value="EnsemblFungi"/>
</dbReference>
<dbReference type="FunFam" id="3.40.50.300:FF:000520">
    <property type="entry name" value="probable ATP-dependent RNA helicase DDX23"/>
    <property type="match status" value="1"/>
</dbReference>
<dbReference type="Pfam" id="PF00271">
    <property type="entry name" value="Helicase_C"/>
    <property type="match status" value="1"/>
</dbReference>
<proteinExistence type="inferred from homology"/>
<dbReference type="GO" id="GO:0005682">
    <property type="term" value="C:U5 snRNP"/>
    <property type="evidence" value="ECO:0007669"/>
    <property type="project" value="EnsemblFungi"/>
</dbReference>
<dbReference type="GO" id="GO:0005524">
    <property type="term" value="F:ATP binding"/>
    <property type="evidence" value="ECO:0007669"/>
    <property type="project" value="UniProtKB-KW"/>
</dbReference>
<dbReference type="SMART" id="SM00487">
    <property type="entry name" value="DEXDc"/>
    <property type="match status" value="1"/>
</dbReference>
<evidence type="ECO:0000256" key="3">
    <source>
        <dbReference type="ARBA" id="ARBA00022664"/>
    </source>
</evidence>
<keyword evidence="9" id="KW-0539">Nucleus</keyword>
<dbReference type="Proteomes" id="UP000070444">
    <property type="component" value="Unassembled WGS sequence"/>
</dbReference>
<dbReference type="InterPro" id="IPR014014">
    <property type="entry name" value="RNA_helicase_DEAD_Q_motif"/>
</dbReference>
<feature type="short sequence motif" description="Q motif" evidence="13">
    <location>
        <begin position="136"/>
        <end position="164"/>
    </location>
</feature>
<organism evidence="18 19">
    <name type="scientific">Conidiobolus coronatus (strain ATCC 28846 / CBS 209.66 / NRRL 28638)</name>
    <name type="common">Delacroixia coronata</name>
    <dbReference type="NCBI Taxonomy" id="796925"/>
    <lineage>
        <taxon>Eukaryota</taxon>
        <taxon>Fungi</taxon>
        <taxon>Fungi incertae sedis</taxon>
        <taxon>Zoopagomycota</taxon>
        <taxon>Entomophthoromycotina</taxon>
        <taxon>Entomophthoromycetes</taxon>
        <taxon>Entomophthorales</taxon>
        <taxon>Ancylistaceae</taxon>
        <taxon>Conidiobolus</taxon>
    </lineage>
</organism>
<dbReference type="EC" id="3.6.4.13" evidence="2"/>
<evidence type="ECO:0000256" key="6">
    <source>
        <dbReference type="ARBA" id="ARBA00022806"/>
    </source>
</evidence>
<dbReference type="GO" id="GO:0003723">
    <property type="term" value="F:RNA binding"/>
    <property type="evidence" value="ECO:0007669"/>
    <property type="project" value="EnsemblFungi"/>
</dbReference>
<dbReference type="FunFam" id="3.40.50.300:FF:000322">
    <property type="entry name" value="probable ATP-dependent RNA helicase DDX23"/>
    <property type="match status" value="1"/>
</dbReference>
<evidence type="ECO:0000256" key="12">
    <source>
        <dbReference type="ARBA" id="ARBA00047984"/>
    </source>
</evidence>
<dbReference type="PROSITE" id="PS00039">
    <property type="entry name" value="DEAD_ATP_HELICASE"/>
    <property type="match status" value="1"/>
</dbReference>
<evidence type="ECO:0000313" key="18">
    <source>
        <dbReference type="EMBL" id="KXN73096.1"/>
    </source>
</evidence>
<evidence type="ECO:0000256" key="9">
    <source>
        <dbReference type="ARBA" id="ARBA00023242"/>
    </source>
</evidence>
<dbReference type="GO" id="GO:0016787">
    <property type="term" value="F:hydrolase activity"/>
    <property type="evidence" value="ECO:0007669"/>
    <property type="project" value="UniProtKB-KW"/>
</dbReference>
<accession>A0A137PDL6</accession>
<dbReference type="InterPro" id="IPR027417">
    <property type="entry name" value="P-loop_NTPase"/>
</dbReference>
<evidence type="ECO:0000256" key="7">
    <source>
        <dbReference type="ARBA" id="ARBA00022840"/>
    </source>
</evidence>
<evidence type="ECO:0000256" key="4">
    <source>
        <dbReference type="ARBA" id="ARBA00022741"/>
    </source>
</evidence>
<evidence type="ECO:0000256" key="1">
    <source>
        <dbReference type="ARBA" id="ARBA00004123"/>
    </source>
</evidence>
<keyword evidence="5 14" id="KW-0378">Hydrolase</keyword>
<evidence type="ECO:0000259" key="16">
    <source>
        <dbReference type="PROSITE" id="PS51194"/>
    </source>
</evidence>
<dbReference type="CDD" id="cd18787">
    <property type="entry name" value="SF2_C_DEAD"/>
    <property type="match status" value="1"/>
</dbReference>
<dbReference type="InterPro" id="IPR011545">
    <property type="entry name" value="DEAD/DEAH_box_helicase_dom"/>
</dbReference>
<name>A0A137PDL6_CONC2</name>
<evidence type="ECO:0000259" key="15">
    <source>
        <dbReference type="PROSITE" id="PS51192"/>
    </source>
</evidence>
<dbReference type="Pfam" id="PF00270">
    <property type="entry name" value="DEAD"/>
    <property type="match status" value="1"/>
</dbReference>
<keyword evidence="8" id="KW-0508">mRNA splicing</keyword>
<feature type="domain" description="DEAD-box RNA helicase Q" evidence="17">
    <location>
        <begin position="136"/>
        <end position="164"/>
    </location>
</feature>
<evidence type="ECO:0000256" key="13">
    <source>
        <dbReference type="PROSITE-ProRule" id="PRU00552"/>
    </source>
</evidence>
<dbReference type="InterPro" id="IPR014001">
    <property type="entry name" value="Helicase_ATP-bd"/>
</dbReference>
<dbReference type="InterPro" id="IPR000629">
    <property type="entry name" value="RNA-helicase_DEAD-box_CS"/>
</dbReference>
<dbReference type="Pfam" id="PF25430">
    <property type="entry name" value="DDX23"/>
    <property type="match status" value="1"/>
</dbReference>
<dbReference type="PROSITE" id="PS51192">
    <property type="entry name" value="HELICASE_ATP_BIND_1"/>
    <property type="match status" value="1"/>
</dbReference>
<evidence type="ECO:0000256" key="11">
    <source>
        <dbReference type="ARBA" id="ARBA00038719"/>
    </source>
</evidence>
<reference evidence="18 19" key="1">
    <citation type="journal article" date="2015" name="Genome Biol. Evol.">
        <title>Phylogenomic analyses indicate that early fungi evolved digesting cell walls of algal ancestors of land plants.</title>
        <authorList>
            <person name="Chang Y."/>
            <person name="Wang S."/>
            <person name="Sekimoto S."/>
            <person name="Aerts A.L."/>
            <person name="Choi C."/>
            <person name="Clum A."/>
            <person name="LaButti K.M."/>
            <person name="Lindquist E.A."/>
            <person name="Yee Ngan C."/>
            <person name="Ohm R.A."/>
            <person name="Salamov A.A."/>
            <person name="Grigoriev I.V."/>
            <person name="Spatafora J.W."/>
            <person name="Berbee M.L."/>
        </authorList>
    </citation>
    <scope>NUCLEOTIDE SEQUENCE [LARGE SCALE GENOMIC DNA]</scope>
    <source>
        <strain evidence="18 19">NRRL 28638</strain>
    </source>
</reference>
<dbReference type="EMBL" id="KQ964441">
    <property type="protein sequence ID" value="KXN73096.1"/>
    <property type="molecule type" value="Genomic_DNA"/>
</dbReference>
<comment type="catalytic activity">
    <reaction evidence="12">
        <text>ATP + H2O = ADP + phosphate + H(+)</text>
        <dbReference type="Rhea" id="RHEA:13065"/>
        <dbReference type="ChEBI" id="CHEBI:15377"/>
        <dbReference type="ChEBI" id="CHEBI:15378"/>
        <dbReference type="ChEBI" id="CHEBI:30616"/>
        <dbReference type="ChEBI" id="CHEBI:43474"/>
        <dbReference type="ChEBI" id="CHEBI:456216"/>
        <dbReference type="EC" id="3.6.4.13"/>
    </reaction>
</comment>
<dbReference type="GO" id="GO:0000384">
    <property type="term" value="F:first spliceosomal transesterification activity"/>
    <property type="evidence" value="ECO:0007669"/>
    <property type="project" value="EnsemblFungi"/>
</dbReference>
<dbReference type="SUPFAM" id="SSF52540">
    <property type="entry name" value="P-loop containing nucleoside triphosphate hydrolases"/>
    <property type="match status" value="1"/>
</dbReference>
<evidence type="ECO:0000256" key="2">
    <source>
        <dbReference type="ARBA" id="ARBA00012552"/>
    </source>
</evidence>
<dbReference type="SMART" id="SM00490">
    <property type="entry name" value="HELICc"/>
    <property type="match status" value="1"/>
</dbReference>
<dbReference type="AlphaFoldDB" id="A0A137PDL6"/>
<feature type="domain" description="Helicase C-terminal" evidence="16">
    <location>
        <begin position="375"/>
        <end position="536"/>
    </location>
</feature>